<organism evidence="2 3">
    <name type="scientific">Thalassospira indica</name>
    <dbReference type="NCBI Taxonomy" id="1891279"/>
    <lineage>
        <taxon>Bacteria</taxon>
        <taxon>Pseudomonadati</taxon>
        <taxon>Pseudomonadota</taxon>
        <taxon>Alphaproteobacteria</taxon>
        <taxon>Rhodospirillales</taxon>
        <taxon>Thalassospiraceae</taxon>
        <taxon>Thalassospira</taxon>
    </lineage>
</organism>
<dbReference type="EMBL" id="CP031555">
    <property type="protein sequence ID" value="AXO14508.1"/>
    <property type="molecule type" value="Genomic_DNA"/>
</dbReference>
<evidence type="ECO:0000313" key="3">
    <source>
        <dbReference type="Proteomes" id="UP000256971"/>
    </source>
</evidence>
<feature type="transmembrane region" description="Helical" evidence="1">
    <location>
        <begin position="130"/>
        <end position="153"/>
    </location>
</feature>
<protein>
    <recommendedName>
        <fullName evidence="4">DUF1269 domain-containing protein</fullName>
    </recommendedName>
</protein>
<evidence type="ECO:0000313" key="2">
    <source>
        <dbReference type="EMBL" id="AXO14508.1"/>
    </source>
</evidence>
<proteinExistence type="predicted"/>
<evidence type="ECO:0008006" key="4">
    <source>
        <dbReference type="Google" id="ProtNLM"/>
    </source>
</evidence>
<feature type="transmembrane region" description="Helical" evidence="1">
    <location>
        <begin position="104"/>
        <end position="124"/>
    </location>
</feature>
<sequence length="212" mass="22430">MEPIRVVLRSIQMSLSTKKEAQMTKTHRETVGVFDDIKILQQAADDLAQAGFDQQKELSLLASEKTVEDKLGHIYRKAEDVDNDPDMPPLAYTTPTPIGNAEGALIGAPMYAAAFGAAGAVIAAGGPIALTISAILGAGGVGAAAGGVIAAMVGKKYSTKLQEELDQGGLLLWVRTPDPQTEERAKDVLGRHDARLIETHEVSNATTKRDVV</sequence>
<keyword evidence="1" id="KW-0472">Membrane</keyword>
<reference evidence="2 3" key="1">
    <citation type="submission" date="2018-08" db="EMBL/GenBank/DDBJ databases">
        <title>Complete genome sequence of type strain Thalassospira indica MCCC 1A01103T, isolated from isolated from deep seawater of the Indian Ocean.</title>
        <authorList>
            <person name="Liu Y."/>
        </authorList>
    </citation>
    <scope>NUCLEOTIDE SEQUENCE [LARGE SCALE GENOMIC DNA]</scope>
    <source>
        <strain evidence="2 3">PB8BT</strain>
    </source>
</reference>
<keyword evidence="1" id="KW-1133">Transmembrane helix</keyword>
<dbReference type="Proteomes" id="UP000256971">
    <property type="component" value="Chromosome"/>
</dbReference>
<gene>
    <name evidence="2" type="ORF">DY252_09970</name>
</gene>
<evidence type="ECO:0000256" key="1">
    <source>
        <dbReference type="SAM" id="Phobius"/>
    </source>
</evidence>
<accession>A0ABM6XY96</accession>
<name>A0ABM6XY96_9PROT</name>
<keyword evidence="3" id="KW-1185">Reference proteome</keyword>
<keyword evidence="1" id="KW-0812">Transmembrane</keyword>